<dbReference type="EMBL" id="MK878904">
    <property type="protein sequence ID" value="QDF16977.1"/>
    <property type="molecule type" value="Genomic_DNA"/>
</dbReference>
<proteinExistence type="predicted"/>
<reference evidence="2 3" key="1">
    <citation type="submission" date="2019-05" db="EMBL/GenBank/DDBJ databases">
        <authorList>
            <person name="Baumgardner C.A."/>
            <person name="Folse N.B."/>
            <person name="Neri L.M."/>
            <person name="Renaud V.D."/>
            <person name="Wallen J.R."/>
            <person name="Bintz B.J."/>
            <person name="Gainey M.D."/>
            <person name="Garlena R.A."/>
            <person name="Russell D.A."/>
            <person name="Pope W.H."/>
            <person name="Jacobs-Sera D."/>
            <person name="Hatfull G.F."/>
        </authorList>
    </citation>
    <scope>NUCLEOTIDE SEQUENCE [LARGE SCALE GENOMIC DNA]</scope>
</reference>
<dbReference type="KEGG" id="vg:55618049"/>
<dbReference type="RefSeq" id="YP_009847652.1">
    <property type="nucleotide sequence ID" value="NC_048777.1"/>
</dbReference>
<keyword evidence="3" id="KW-1185">Reference proteome</keyword>
<evidence type="ECO:0000313" key="3">
    <source>
        <dbReference type="Proteomes" id="UP000318861"/>
    </source>
</evidence>
<gene>
    <name evidence="2" type="primary">24</name>
    <name evidence="2" type="ORF">SEA_TINYTIMOTHY_24</name>
</gene>
<feature type="region of interest" description="Disordered" evidence="1">
    <location>
        <begin position="1"/>
        <end position="30"/>
    </location>
</feature>
<dbReference type="GeneID" id="55618049"/>
<dbReference type="Proteomes" id="UP000318861">
    <property type="component" value="Segment"/>
</dbReference>
<evidence type="ECO:0000256" key="1">
    <source>
        <dbReference type="SAM" id="MobiDB-lite"/>
    </source>
</evidence>
<name>A0A4Y6EFU7_9CAUD</name>
<feature type="compositionally biased region" description="Basic and acidic residues" evidence="1">
    <location>
        <begin position="1"/>
        <end position="17"/>
    </location>
</feature>
<sequence length="157" mass="17621">MAKKNTDTVETETKELSPEAQAAREAVASRPRQSVVRFLEYFLIVRDTAPDEIDRLFGDQVSVLEAHADEIENPITKAIETATKAQLDRAIKALENDDELNGYASFVFDEEKFAEKTRPKQARTKKTIVEKADDLFSNASQEDLDALAEMMKARGLV</sequence>
<accession>A0A4Y6EFU7</accession>
<protein>
    <submittedName>
        <fullName evidence="2">Uncharacterized protein</fullName>
    </submittedName>
</protein>
<organism evidence="2 3">
    <name type="scientific">Microbacterium phage TinyTimothy</name>
    <dbReference type="NCBI Taxonomy" id="2583039"/>
    <lineage>
        <taxon>Viruses</taxon>
        <taxon>Duplodnaviria</taxon>
        <taxon>Heunggongvirae</taxon>
        <taxon>Uroviricota</taxon>
        <taxon>Caudoviricetes</taxon>
        <taxon>Eekayvirinae</taxon>
        <taxon>Tinytimothyvirus</taxon>
        <taxon>Tinytimothyvirus tinytimothy</taxon>
    </lineage>
</organism>
<evidence type="ECO:0000313" key="2">
    <source>
        <dbReference type="EMBL" id="QDF16977.1"/>
    </source>
</evidence>